<sequence length="67" mass="7641">MSRFLIIWGGALILLLFIAIYFMVNGSGIASGLLYENFIIQVILFLIVLFLKNILKKKVKTRSISHK</sequence>
<dbReference type="RefSeq" id="WP_090678394.1">
    <property type="nucleotide sequence ID" value="NZ_FORU01000004.1"/>
</dbReference>
<evidence type="ECO:0000256" key="1">
    <source>
        <dbReference type="SAM" id="Phobius"/>
    </source>
</evidence>
<dbReference type="EMBL" id="FORU01000004">
    <property type="protein sequence ID" value="SFJ20164.1"/>
    <property type="molecule type" value="Genomic_DNA"/>
</dbReference>
<feature type="transmembrane region" description="Helical" evidence="1">
    <location>
        <begin position="38"/>
        <end position="55"/>
    </location>
</feature>
<dbReference type="AlphaFoldDB" id="A0A1I3PET2"/>
<keyword evidence="3" id="KW-1185">Reference proteome</keyword>
<name>A0A1I3PET2_9FLAO</name>
<protein>
    <submittedName>
        <fullName evidence="2">Uncharacterized protein</fullName>
    </submittedName>
</protein>
<evidence type="ECO:0000313" key="3">
    <source>
        <dbReference type="Proteomes" id="UP000243887"/>
    </source>
</evidence>
<keyword evidence="1" id="KW-0472">Membrane</keyword>
<keyword evidence="1" id="KW-0812">Transmembrane</keyword>
<evidence type="ECO:0000313" key="2">
    <source>
        <dbReference type="EMBL" id="SFJ20164.1"/>
    </source>
</evidence>
<keyword evidence="1" id="KW-1133">Transmembrane helix</keyword>
<gene>
    <name evidence="2" type="ORF">SAMN04487893_104102</name>
</gene>
<accession>A0A1I3PET2</accession>
<feature type="transmembrane region" description="Helical" evidence="1">
    <location>
        <begin position="5"/>
        <end position="26"/>
    </location>
</feature>
<dbReference type="Proteomes" id="UP000243887">
    <property type="component" value="Unassembled WGS sequence"/>
</dbReference>
<proteinExistence type="predicted"/>
<organism evidence="2 3">
    <name type="scientific">Myroides guanonis</name>
    <dbReference type="NCBI Taxonomy" id="1150112"/>
    <lineage>
        <taxon>Bacteria</taxon>
        <taxon>Pseudomonadati</taxon>
        <taxon>Bacteroidota</taxon>
        <taxon>Flavobacteriia</taxon>
        <taxon>Flavobacteriales</taxon>
        <taxon>Flavobacteriaceae</taxon>
        <taxon>Myroides</taxon>
    </lineage>
</organism>
<reference evidence="3" key="1">
    <citation type="submission" date="2016-10" db="EMBL/GenBank/DDBJ databases">
        <authorList>
            <person name="Varghese N."/>
            <person name="Submissions S."/>
        </authorList>
    </citation>
    <scope>NUCLEOTIDE SEQUENCE [LARGE SCALE GENOMIC DNA]</scope>
    <source>
        <strain evidence="3">DSM 26542</strain>
    </source>
</reference>